<dbReference type="Proteomes" id="UP001283361">
    <property type="component" value="Unassembled WGS sequence"/>
</dbReference>
<gene>
    <name evidence="2" type="ORF">RRG08_055736</name>
</gene>
<proteinExistence type="predicted"/>
<feature type="region of interest" description="Disordered" evidence="1">
    <location>
        <begin position="1"/>
        <end position="28"/>
    </location>
</feature>
<comment type="caution">
    <text evidence="2">The sequence shown here is derived from an EMBL/GenBank/DDBJ whole genome shotgun (WGS) entry which is preliminary data.</text>
</comment>
<name>A0AAE1B1Q4_9GAST</name>
<dbReference type="AlphaFoldDB" id="A0AAE1B1Q4"/>
<keyword evidence="3" id="KW-1185">Reference proteome</keyword>
<accession>A0AAE1B1Q4</accession>
<feature type="compositionally biased region" description="Basic and acidic residues" evidence="1">
    <location>
        <begin position="66"/>
        <end position="80"/>
    </location>
</feature>
<sequence length="231" mass="26040">MRYYGLESLSHSNQGRPSRAGRHDTGTSHYRSEIRKYFPVKNSTQSRSLQLSGSFDNRSNNYGSDQLERHHMDGKTDHQGHANRSVEWPGFGDRILFVGQSTSRSLIKIAFIHFFVFVPFKVPGALCYHCGIDQCGTVFTDSILNNHSGITVASSQISNNTVASFRFSGIMMASCHLCDIIVAFYHLYGILVELQGHHVISVASYWYFSGIVASQRHHDDIVASRLSHRRI</sequence>
<protein>
    <submittedName>
        <fullName evidence="2">Uncharacterized protein</fullName>
    </submittedName>
</protein>
<reference evidence="2" key="1">
    <citation type="journal article" date="2023" name="G3 (Bethesda)">
        <title>A reference genome for the long-term kleptoplast-retaining sea slug Elysia crispata morphotype clarki.</title>
        <authorList>
            <person name="Eastman K.E."/>
            <person name="Pendleton A.L."/>
            <person name="Shaikh M.A."/>
            <person name="Suttiyut T."/>
            <person name="Ogas R."/>
            <person name="Tomko P."/>
            <person name="Gavelis G."/>
            <person name="Widhalm J.R."/>
            <person name="Wisecaver J.H."/>
        </authorList>
    </citation>
    <scope>NUCLEOTIDE SEQUENCE</scope>
    <source>
        <strain evidence="2">ECLA1</strain>
    </source>
</reference>
<dbReference type="EMBL" id="JAWDGP010000832">
    <property type="protein sequence ID" value="KAK3796902.1"/>
    <property type="molecule type" value="Genomic_DNA"/>
</dbReference>
<organism evidence="2 3">
    <name type="scientific">Elysia crispata</name>
    <name type="common">lettuce slug</name>
    <dbReference type="NCBI Taxonomy" id="231223"/>
    <lineage>
        <taxon>Eukaryota</taxon>
        <taxon>Metazoa</taxon>
        <taxon>Spiralia</taxon>
        <taxon>Lophotrochozoa</taxon>
        <taxon>Mollusca</taxon>
        <taxon>Gastropoda</taxon>
        <taxon>Heterobranchia</taxon>
        <taxon>Euthyneura</taxon>
        <taxon>Panpulmonata</taxon>
        <taxon>Sacoglossa</taxon>
        <taxon>Placobranchoidea</taxon>
        <taxon>Plakobranchidae</taxon>
        <taxon>Elysia</taxon>
    </lineage>
</organism>
<evidence type="ECO:0000256" key="1">
    <source>
        <dbReference type="SAM" id="MobiDB-lite"/>
    </source>
</evidence>
<feature type="region of interest" description="Disordered" evidence="1">
    <location>
        <begin position="60"/>
        <end position="85"/>
    </location>
</feature>
<evidence type="ECO:0000313" key="2">
    <source>
        <dbReference type="EMBL" id="KAK3796902.1"/>
    </source>
</evidence>
<evidence type="ECO:0000313" key="3">
    <source>
        <dbReference type="Proteomes" id="UP001283361"/>
    </source>
</evidence>